<keyword evidence="1" id="KW-0812">Transmembrane</keyword>
<protein>
    <recommendedName>
        <fullName evidence="4">DoxX protein</fullName>
    </recommendedName>
</protein>
<gene>
    <name evidence="2" type="ORF">ACFQZS_07325</name>
</gene>
<keyword evidence="1" id="KW-0472">Membrane</keyword>
<feature type="transmembrane region" description="Helical" evidence="1">
    <location>
        <begin position="143"/>
        <end position="164"/>
    </location>
</feature>
<organism evidence="2 3">
    <name type="scientific">Mucilaginibacter calamicampi</name>
    <dbReference type="NCBI Taxonomy" id="1302352"/>
    <lineage>
        <taxon>Bacteria</taxon>
        <taxon>Pseudomonadati</taxon>
        <taxon>Bacteroidota</taxon>
        <taxon>Sphingobacteriia</taxon>
        <taxon>Sphingobacteriales</taxon>
        <taxon>Sphingobacteriaceae</taxon>
        <taxon>Mucilaginibacter</taxon>
    </lineage>
</organism>
<proteinExistence type="predicted"/>
<evidence type="ECO:0008006" key="4">
    <source>
        <dbReference type="Google" id="ProtNLM"/>
    </source>
</evidence>
<feature type="transmembrane region" description="Helical" evidence="1">
    <location>
        <begin position="176"/>
        <end position="196"/>
    </location>
</feature>
<dbReference type="Proteomes" id="UP001596958">
    <property type="component" value="Unassembled WGS sequence"/>
</dbReference>
<comment type="caution">
    <text evidence="2">The sequence shown here is derived from an EMBL/GenBank/DDBJ whole genome shotgun (WGS) entry which is preliminary data.</text>
</comment>
<keyword evidence="1" id="KW-1133">Transmembrane helix</keyword>
<sequence>MKKLIIAGRTFYALALMVYGLQQLYFGTFRDVFFSPYQQHLPLLNVLSYIFGIYLIATGVLIFIPGKGRKASLVMGGVFLSLFLCTQVPYQLISQPISIYHIGLWTAQLKELALAGGAFVVAYSFGTDYVLKENFLEKLAPYGNLFFLTTMTSFGISHILYGTFLVGIVPKWLPEHLFWVTFTGITLTAGGLAIILGLRIRIIALLLSLQIFLWLWMVHVPGTLSKPFAANRGNLLASAFDALAFSGIALLIALTMKKQKLVEDIENWV</sequence>
<dbReference type="EMBL" id="JBHTHU010000005">
    <property type="protein sequence ID" value="MFD0749946.1"/>
    <property type="molecule type" value="Genomic_DNA"/>
</dbReference>
<feature type="transmembrane region" description="Helical" evidence="1">
    <location>
        <begin position="46"/>
        <end position="64"/>
    </location>
</feature>
<evidence type="ECO:0000313" key="2">
    <source>
        <dbReference type="EMBL" id="MFD0749946.1"/>
    </source>
</evidence>
<name>A0ABW2YV48_9SPHI</name>
<evidence type="ECO:0000256" key="1">
    <source>
        <dbReference type="SAM" id="Phobius"/>
    </source>
</evidence>
<feature type="transmembrane region" description="Helical" evidence="1">
    <location>
        <begin position="71"/>
        <end position="92"/>
    </location>
</feature>
<feature type="transmembrane region" description="Helical" evidence="1">
    <location>
        <begin position="203"/>
        <end position="222"/>
    </location>
</feature>
<feature type="transmembrane region" description="Helical" evidence="1">
    <location>
        <begin position="112"/>
        <end position="131"/>
    </location>
</feature>
<feature type="transmembrane region" description="Helical" evidence="1">
    <location>
        <begin position="234"/>
        <end position="254"/>
    </location>
</feature>
<evidence type="ECO:0000313" key="3">
    <source>
        <dbReference type="Proteomes" id="UP001596958"/>
    </source>
</evidence>
<feature type="transmembrane region" description="Helical" evidence="1">
    <location>
        <begin position="7"/>
        <end position="26"/>
    </location>
</feature>
<dbReference type="RefSeq" id="WP_377098756.1">
    <property type="nucleotide sequence ID" value="NZ_JBHTHU010000005.1"/>
</dbReference>
<reference evidence="3" key="1">
    <citation type="journal article" date="2019" name="Int. J. Syst. Evol. Microbiol.">
        <title>The Global Catalogue of Microorganisms (GCM) 10K type strain sequencing project: providing services to taxonomists for standard genome sequencing and annotation.</title>
        <authorList>
            <consortium name="The Broad Institute Genomics Platform"/>
            <consortium name="The Broad Institute Genome Sequencing Center for Infectious Disease"/>
            <person name="Wu L."/>
            <person name="Ma J."/>
        </authorList>
    </citation>
    <scope>NUCLEOTIDE SEQUENCE [LARGE SCALE GENOMIC DNA]</scope>
    <source>
        <strain evidence="3">CCUG 63418</strain>
    </source>
</reference>
<accession>A0ABW2YV48</accession>
<keyword evidence="3" id="KW-1185">Reference proteome</keyword>